<evidence type="ECO:0000256" key="1">
    <source>
        <dbReference type="SAM" id="Coils"/>
    </source>
</evidence>
<dbReference type="EMBL" id="BJMH01000002">
    <property type="protein sequence ID" value="GEB30920.1"/>
    <property type="molecule type" value="Genomic_DNA"/>
</dbReference>
<gene>
    <name evidence="3" type="ORF">BPA01_05000</name>
</gene>
<evidence type="ECO:0008006" key="5">
    <source>
        <dbReference type="Google" id="ProtNLM"/>
    </source>
</evidence>
<reference evidence="3 4" key="1">
    <citation type="submission" date="2019-06" db="EMBL/GenBank/DDBJ databases">
        <title>Whole genome shotgun sequence of Brevibacillus parabrevis NBRC 12334.</title>
        <authorList>
            <person name="Hosoyama A."/>
            <person name="Uohara A."/>
            <person name="Ohji S."/>
            <person name="Ichikawa N."/>
        </authorList>
    </citation>
    <scope>NUCLEOTIDE SEQUENCE [LARGE SCALE GENOMIC DNA]</scope>
    <source>
        <strain evidence="3 4">NBRC 12334</strain>
    </source>
</reference>
<proteinExistence type="predicted"/>
<keyword evidence="2" id="KW-0472">Membrane</keyword>
<evidence type="ECO:0000313" key="3">
    <source>
        <dbReference type="EMBL" id="GEB30920.1"/>
    </source>
</evidence>
<dbReference type="STRING" id="54914.AV540_08550"/>
<dbReference type="AlphaFoldDB" id="A0A4Y3P8X6"/>
<dbReference type="RefSeq" id="WP_122965217.1">
    <property type="nucleotide sequence ID" value="NZ_BJMH01000002.1"/>
</dbReference>
<feature type="transmembrane region" description="Helical" evidence="2">
    <location>
        <begin position="6"/>
        <end position="22"/>
    </location>
</feature>
<evidence type="ECO:0000256" key="2">
    <source>
        <dbReference type="SAM" id="Phobius"/>
    </source>
</evidence>
<dbReference type="Pfam" id="PF19610">
    <property type="entry name" value="DUF6115"/>
    <property type="match status" value="1"/>
</dbReference>
<keyword evidence="4" id="KW-1185">Reference proteome</keyword>
<dbReference type="InterPro" id="IPR046118">
    <property type="entry name" value="DUF6115"/>
</dbReference>
<keyword evidence="1" id="KW-0175">Coiled coil</keyword>
<feature type="coiled-coil region" evidence="1">
    <location>
        <begin position="42"/>
        <end position="98"/>
    </location>
</feature>
<keyword evidence="2" id="KW-1133">Transmembrane helix</keyword>
<name>A0A4Y3P8X6_BREPA</name>
<protein>
    <recommendedName>
        <fullName evidence="5">RNA polymerase subunit sigma-70</fullName>
    </recommendedName>
</protein>
<accession>A0A4Y3P8X6</accession>
<evidence type="ECO:0000313" key="4">
    <source>
        <dbReference type="Proteomes" id="UP000316882"/>
    </source>
</evidence>
<sequence length="173" mass="19603">MDQVYIILIGAGIITMLLALFIQRKSPADHTAAIQTSRSTDKADIEKNLQRLNKQFKQETALLSAEWQETRADLLREIEFLQKRVEQLEQQLDERVVVRETAAAVEAPPVKSAEPVSEQVDMLALRERYRRVFELSKEGLAPDEIAKRLGAGRGEIDLIFSLAQRNERGFADA</sequence>
<comment type="caution">
    <text evidence="3">The sequence shown here is derived from an EMBL/GenBank/DDBJ whole genome shotgun (WGS) entry which is preliminary data.</text>
</comment>
<organism evidence="3 4">
    <name type="scientific">Brevibacillus parabrevis</name>
    <dbReference type="NCBI Taxonomy" id="54914"/>
    <lineage>
        <taxon>Bacteria</taxon>
        <taxon>Bacillati</taxon>
        <taxon>Bacillota</taxon>
        <taxon>Bacilli</taxon>
        <taxon>Bacillales</taxon>
        <taxon>Paenibacillaceae</taxon>
        <taxon>Brevibacillus</taxon>
    </lineage>
</organism>
<dbReference type="Proteomes" id="UP000316882">
    <property type="component" value="Unassembled WGS sequence"/>
</dbReference>
<keyword evidence="2" id="KW-0812">Transmembrane</keyword>